<comment type="caution">
    <text evidence="3">The sequence shown here is derived from an EMBL/GenBank/DDBJ whole genome shotgun (WGS) entry which is preliminary data.</text>
</comment>
<evidence type="ECO:0000256" key="1">
    <source>
        <dbReference type="SAM" id="MobiDB-lite"/>
    </source>
</evidence>
<sequence length="175" mass="19062">MSGIVARQSLVTTLLLFLGLGLTTAALAEPCDPDDSAWDPSRYYKAGTAVFHNDRWFEARLVNEGKEPGIAFDWKALDEVPECDSEQKAKQEAAEATEPGKQPAAPAPGETAPGVCERPEQWRFAAEYEPGNLVMHGGMVWEAIETTGGDMPGMEEPPLWQEVEDHCALKMATEG</sequence>
<gene>
    <name evidence="3" type="ORF">QVZ43_06160</name>
</gene>
<reference evidence="3" key="1">
    <citation type="submission" date="2023-07" db="EMBL/GenBank/DDBJ databases">
        <title>Marinobacter sp. chi1 genome sequencing and assembly.</title>
        <authorList>
            <person name="Park S."/>
        </authorList>
    </citation>
    <scope>NUCLEOTIDE SEQUENCE</scope>
    <source>
        <strain evidence="3">Chi1</strain>
    </source>
</reference>
<dbReference type="InterPro" id="IPR036573">
    <property type="entry name" value="CBM_sf_5/12"/>
</dbReference>
<evidence type="ECO:0000256" key="2">
    <source>
        <dbReference type="SAM" id="SignalP"/>
    </source>
</evidence>
<name>A0ABT8VZA1_9GAMM</name>
<accession>A0ABT8VZA1</accession>
<feature type="region of interest" description="Disordered" evidence="1">
    <location>
        <begin position="81"/>
        <end position="115"/>
    </location>
</feature>
<feature type="compositionally biased region" description="Low complexity" evidence="1">
    <location>
        <begin position="103"/>
        <end position="114"/>
    </location>
</feature>
<feature type="chain" id="PRO_5045251635" evidence="2">
    <location>
        <begin position="29"/>
        <end position="175"/>
    </location>
</feature>
<evidence type="ECO:0000313" key="4">
    <source>
        <dbReference type="Proteomes" id="UP001168640"/>
    </source>
</evidence>
<organism evidence="3 4">
    <name type="scientific">Marinobacter suaedae</name>
    <dbReference type="NCBI Taxonomy" id="3057675"/>
    <lineage>
        <taxon>Bacteria</taxon>
        <taxon>Pseudomonadati</taxon>
        <taxon>Pseudomonadota</taxon>
        <taxon>Gammaproteobacteria</taxon>
        <taxon>Pseudomonadales</taxon>
        <taxon>Marinobacteraceae</taxon>
        <taxon>Marinobacter</taxon>
    </lineage>
</organism>
<feature type="signal peptide" evidence="2">
    <location>
        <begin position="1"/>
        <end position="28"/>
    </location>
</feature>
<keyword evidence="4" id="KW-1185">Reference proteome</keyword>
<dbReference type="RefSeq" id="WP_302909250.1">
    <property type="nucleotide sequence ID" value="NZ_JAUMIS010000001.1"/>
</dbReference>
<proteinExistence type="predicted"/>
<dbReference type="SUPFAM" id="SSF51055">
    <property type="entry name" value="Carbohydrate binding domain"/>
    <property type="match status" value="2"/>
</dbReference>
<protein>
    <submittedName>
        <fullName evidence="3">Carbohydrate-binding protein</fullName>
    </submittedName>
</protein>
<keyword evidence="2" id="KW-0732">Signal</keyword>
<evidence type="ECO:0000313" key="3">
    <source>
        <dbReference type="EMBL" id="MDO3721300.1"/>
    </source>
</evidence>
<dbReference type="Proteomes" id="UP001168640">
    <property type="component" value="Unassembled WGS sequence"/>
</dbReference>
<dbReference type="EMBL" id="JAUMIS010000001">
    <property type="protein sequence ID" value="MDO3721300.1"/>
    <property type="molecule type" value="Genomic_DNA"/>
</dbReference>
<dbReference type="Gene3D" id="2.10.10.20">
    <property type="entry name" value="Carbohydrate-binding module superfamily 5/12"/>
    <property type="match status" value="1"/>
</dbReference>